<sequence>MSLEDDFSSQNSCENSALYIKATEILKLSNRIAEIAASYETAATDSSDQEILRSQALYIREDASIIPSKIAGAFNCDLYDIKMEKACLIRKSAQDLATHMTGLEMYGFRETEYLDLLRNEIEAFRILFAEWVKTFDPFNYIIDRWGLFNPPGVNYNDLEDDDSIDPDDFNFED</sequence>
<gene>
    <name evidence="1" type="ORF">DSM00_588</name>
</gene>
<dbReference type="OrthoDB" id="893100at2"/>
<evidence type="ECO:0000313" key="1">
    <source>
        <dbReference type="EMBL" id="RXG24792.1"/>
    </source>
</evidence>
<dbReference type="Proteomes" id="UP000289238">
    <property type="component" value="Unassembled WGS sequence"/>
</dbReference>
<dbReference type="AlphaFoldDB" id="A0A4V1KRG1"/>
<keyword evidence="2" id="KW-1185">Reference proteome</keyword>
<dbReference type="RefSeq" id="WP_128756508.1">
    <property type="nucleotide sequence ID" value="NZ_QOVM01000001.1"/>
</dbReference>
<organism evidence="1 2">
    <name type="scientific">Leeuwenhoekiella aequorea</name>
    <dbReference type="NCBI Taxonomy" id="283736"/>
    <lineage>
        <taxon>Bacteria</taxon>
        <taxon>Pseudomonadati</taxon>
        <taxon>Bacteroidota</taxon>
        <taxon>Flavobacteriia</taxon>
        <taxon>Flavobacteriales</taxon>
        <taxon>Flavobacteriaceae</taxon>
        <taxon>Leeuwenhoekiella</taxon>
    </lineage>
</organism>
<accession>A0A4V1KRG1</accession>
<reference evidence="1 2" key="1">
    <citation type="submission" date="2018-07" db="EMBL/GenBank/DDBJ databases">
        <title>Leeuwenhoekiella genomics.</title>
        <authorList>
            <person name="Tahon G."/>
            <person name="Willems A."/>
        </authorList>
    </citation>
    <scope>NUCLEOTIDE SEQUENCE [LARGE SCALE GENOMIC DNA]</scope>
    <source>
        <strain evidence="1 2">LMG 22550</strain>
    </source>
</reference>
<name>A0A4V1KRG1_9FLAO</name>
<evidence type="ECO:0000313" key="2">
    <source>
        <dbReference type="Proteomes" id="UP000289238"/>
    </source>
</evidence>
<protein>
    <submittedName>
        <fullName evidence="1">Uncharacterized protein</fullName>
    </submittedName>
</protein>
<proteinExistence type="predicted"/>
<dbReference type="EMBL" id="QOVM01000001">
    <property type="protein sequence ID" value="RXG24792.1"/>
    <property type="molecule type" value="Genomic_DNA"/>
</dbReference>
<comment type="caution">
    <text evidence="1">The sequence shown here is derived from an EMBL/GenBank/DDBJ whole genome shotgun (WGS) entry which is preliminary data.</text>
</comment>